<accession>A0A840U9J9</accession>
<evidence type="ECO:0000256" key="21">
    <source>
        <dbReference type="RuleBase" id="RU003357"/>
    </source>
</evidence>
<dbReference type="CDD" id="cd01347">
    <property type="entry name" value="ligand_gated_channel"/>
    <property type="match status" value="1"/>
</dbReference>
<evidence type="ECO:0000256" key="11">
    <source>
        <dbReference type="ARBA" id="ARBA00023065"/>
    </source>
</evidence>
<keyword evidence="26" id="KW-1185">Reference proteome</keyword>
<evidence type="ECO:0000256" key="22">
    <source>
        <dbReference type="SAM" id="SignalP"/>
    </source>
</evidence>
<keyword evidence="6" id="KW-0533">Nickel</keyword>
<dbReference type="GO" id="GO:0009279">
    <property type="term" value="C:cell outer membrane"/>
    <property type="evidence" value="ECO:0007669"/>
    <property type="project" value="UniProtKB-SubCell"/>
</dbReference>
<organism evidence="25 26">
    <name type="scientific">Marinobacter oulmenensis</name>
    <dbReference type="NCBI Taxonomy" id="643747"/>
    <lineage>
        <taxon>Bacteria</taxon>
        <taxon>Pseudomonadati</taxon>
        <taxon>Pseudomonadota</taxon>
        <taxon>Gammaproteobacteria</taxon>
        <taxon>Pseudomonadales</taxon>
        <taxon>Marinobacteraceae</taxon>
        <taxon>Marinobacter</taxon>
    </lineage>
</organism>
<evidence type="ECO:0000313" key="25">
    <source>
        <dbReference type="EMBL" id="MBB5321662.1"/>
    </source>
</evidence>
<dbReference type="Pfam" id="PF07715">
    <property type="entry name" value="Plug"/>
    <property type="match status" value="1"/>
</dbReference>
<evidence type="ECO:0000256" key="17">
    <source>
        <dbReference type="ARBA" id="ARBA00056786"/>
    </source>
</evidence>
<dbReference type="GO" id="GO:0015891">
    <property type="term" value="P:siderophore transport"/>
    <property type="evidence" value="ECO:0007669"/>
    <property type="project" value="InterPro"/>
</dbReference>
<dbReference type="PROSITE" id="PS52016">
    <property type="entry name" value="TONB_DEPENDENT_REC_3"/>
    <property type="match status" value="1"/>
</dbReference>
<comment type="subcellular location">
    <subcellularLocation>
        <location evidence="1 19">Cell outer membrane</location>
        <topology evidence="1 19">Multi-pass membrane protein</topology>
    </subcellularLocation>
</comment>
<evidence type="ECO:0000256" key="8">
    <source>
        <dbReference type="ARBA" id="ARBA00022729"/>
    </source>
</evidence>
<evidence type="ECO:0000256" key="14">
    <source>
        <dbReference type="ARBA" id="ARBA00023136"/>
    </source>
</evidence>
<dbReference type="GO" id="GO:0015344">
    <property type="term" value="F:siderophore uptake transmembrane transporter activity"/>
    <property type="evidence" value="ECO:0007669"/>
    <property type="project" value="TreeGrafter"/>
</dbReference>
<comment type="caution">
    <text evidence="25">The sequence shown here is derived from an EMBL/GenBank/DDBJ whole genome shotgun (WGS) entry which is preliminary data.</text>
</comment>
<evidence type="ECO:0000259" key="24">
    <source>
        <dbReference type="Pfam" id="PF07715"/>
    </source>
</evidence>
<proteinExistence type="inferred from homology"/>
<evidence type="ECO:0000256" key="4">
    <source>
        <dbReference type="ARBA" id="ARBA00022452"/>
    </source>
</evidence>
<evidence type="ECO:0000256" key="15">
    <source>
        <dbReference type="ARBA" id="ARBA00023170"/>
    </source>
</evidence>
<evidence type="ECO:0000256" key="20">
    <source>
        <dbReference type="PROSITE-ProRule" id="PRU10144"/>
    </source>
</evidence>
<keyword evidence="4 19" id="KW-1134">Transmembrane beta strand</keyword>
<evidence type="ECO:0000259" key="23">
    <source>
        <dbReference type="Pfam" id="PF00593"/>
    </source>
</evidence>
<keyword evidence="15 25" id="KW-0675">Receptor</keyword>
<dbReference type="NCBIfam" id="TIGR01783">
    <property type="entry name" value="TonB-siderophor"/>
    <property type="match status" value="1"/>
</dbReference>
<keyword evidence="5" id="KW-0410">Iron transport</keyword>
<dbReference type="InterPro" id="IPR037066">
    <property type="entry name" value="Plug_dom_sf"/>
</dbReference>
<gene>
    <name evidence="25" type="ORF">HNR38_002156</name>
</gene>
<dbReference type="EMBL" id="JACHFE010000005">
    <property type="protein sequence ID" value="MBB5321662.1"/>
    <property type="molecule type" value="Genomic_DNA"/>
</dbReference>
<keyword evidence="8 22" id="KW-0732">Signal</keyword>
<dbReference type="InterPro" id="IPR010105">
    <property type="entry name" value="TonB_sidphr_rcpt"/>
</dbReference>
<dbReference type="GO" id="GO:0006829">
    <property type="term" value="P:zinc ion transport"/>
    <property type="evidence" value="ECO:0007669"/>
    <property type="project" value="UniProtKB-KW"/>
</dbReference>
<dbReference type="RefSeq" id="WP_246362631.1">
    <property type="nucleotide sequence ID" value="NZ_JACHFE010000005.1"/>
</dbReference>
<dbReference type="GO" id="GO:0015675">
    <property type="term" value="P:nickel cation transport"/>
    <property type="evidence" value="ECO:0007669"/>
    <property type="project" value="UniProtKB-KW"/>
</dbReference>
<sequence>MRSFMFTRSRLSLSIAFCLSGLAVTPGAWAQETSGSEAQELDALSVTAVRGATKTETPVMETPQTVNVIDSEEWQERGAESVQRAAAYTPGVGTNQVGSSNRYDYLILRGFSGGSINNTYLDGLRVMNDGGSYSSFAIDPWFLERIEIVKGPTSVLYGQSSPGGIVALTSKRPEFESGGEVRATLGNNNQRGFAFDLTGPVDEDRRVAYRLTGLMSASDAQQDYIERERRAIAPSLTWDVTDQTSLTLLAYVQQDPEGGYHSGLPYEGTVESRNGQKIDNTFFEGEPDYDEFTRDMIMAGYDLEHDFSPAWTARQKFRYLESDVSLKQVYAYGWANDSELIRYYSGGEEDLEAITVDNQLEGSIFTGAAEHRVLVGLDYQQRDNEVVWPSGAFPSIDAFDPVYGAGPSAMYPAERNERKLKQTGLYVQDQVTLGGWHLSFGGRHDWVDIENTNQDTGVASEMDETQFTGRAGLLYQFENGVAPYLSYSTSFSPNAYVDENGDLLEPSTGKQIETGLKFQPVGTQDLYTLSVFRITQEDLATKVPNEQFYRAIGELQSQGVELEAKSHLTDNLTIQAGYAYTDVTFEKAEAYREGNQASQSPEHQLTLWTGYRFDQGVLDGARAGVGVRYVGDMQADDANTEEVPDYTLVDMALAYNFARQGLPGVTAQLNVNNLLDKEYVASCYNSLDYCYYGAEREVTASVSYRF</sequence>
<keyword evidence="13" id="KW-0921">Nickel transport</keyword>
<evidence type="ECO:0000256" key="13">
    <source>
        <dbReference type="ARBA" id="ARBA00023112"/>
    </source>
</evidence>
<evidence type="ECO:0000256" key="18">
    <source>
        <dbReference type="ARBA" id="ARBA00072467"/>
    </source>
</evidence>
<dbReference type="GO" id="GO:0038023">
    <property type="term" value="F:signaling receptor activity"/>
    <property type="evidence" value="ECO:0007669"/>
    <property type="project" value="InterPro"/>
</dbReference>
<evidence type="ECO:0000256" key="10">
    <source>
        <dbReference type="ARBA" id="ARBA00023004"/>
    </source>
</evidence>
<evidence type="ECO:0000256" key="16">
    <source>
        <dbReference type="ARBA" id="ARBA00023237"/>
    </source>
</evidence>
<evidence type="ECO:0000256" key="3">
    <source>
        <dbReference type="ARBA" id="ARBA00022448"/>
    </source>
</evidence>
<dbReference type="PANTHER" id="PTHR32552:SF68">
    <property type="entry name" value="FERRICHROME OUTER MEMBRANE TRANSPORTER_PHAGE RECEPTOR"/>
    <property type="match status" value="1"/>
</dbReference>
<evidence type="ECO:0000256" key="1">
    <source>
        <dbReference type="ARBA" id="ARBA00004571"/>
    </source>
</evidence>
<comment type="similarity">
    <text evidence="2 19 21">Belongs to the TonB-dependent receptor family.</text>
</comment>
<comment type="function">
    <text evidence="17">Transports the metallophore pseudopaline, which is involved in the acquisition of nickel and zinc, and thus enables bacterial growth inside the host, where metal access is limited. Is probably involved in the import of pseudopaline-metal complexes.</text>
</comment>
<evidence type="ECO:0000256" key="12">
    <source>
        <dbReference type="ARBA" id="ARBA00023077"/>
    </source>
</evidence>
<dbReference type="FunFam" id="2.40.170.20:FF:000005">
    <property type="entry name" value="TonB-dependent siderophore receptor"/>
    <property type="match status" value="1"/>
</dbReference>
<keyword evidence="14 19" id="KW-0472">Membrane</keyword>
<dbReference type="AlphaFoldDB" id="A0A840U9J9"/>
<dbReference type="FunFam" id="2.170.130.10:FF:000001">
    <property type="entry name" value="Catecholate siderophore TonB-dependent receptor"/>
    <property type="match status" value="1"/>
</dbReference>
<evidence type="ECO:0000256" key="5">
    <source>
        <dbReference type="ARBA" id="ARBA00022496"/>
    </source>
</evidence>
<feature type="domain" description="TonB-dependent receptor-like beta-barrel" evidence="23">
    <location>
        <begin position="241"/>
        <end position="674"/>
    </location>
</feature>
<dbReference type="InterPro" id="IPR000531">
    <property type="entry name" value="Beta-barrel_TonB"/>
</dbReference>
<feature type="domain" description="TonB-dependent receptor plug" evidence="24">
    <location>
        <begin position="59"/>
        <end position="165"/>
    </location>
</feature>
<keyword evidence="10" id="KW-0408">Iron</keyword>
<evidence type="ECO:0000256" key="6">
    <source>
        <dbReference type="ARBA" id="ARBA00022596"/>
    </source>
</evidence>
<evidence type="ECO:0000256" key="9">
    <source>
        <dbReference type="ARBA" id="ARBA00022906"/>
    </source>
</evidence>
<reference evidence="25 26" key="1">
    <citation type="submission" date="2020-08" db="EMBL/GenBank/DDBJ databases">
        <title>Genomic Encyclopedia of Type Strains, Phase IV (KMG-IV): sequencing the most valuable type-strain genomes for metagenomic binning, comparative biology and taxonomic classification.</title>
        <authorList>
            <person name="Goeker M."/>
        </authorList>
    </citation>
    <scope>NUCLEOTIDE SEQUENCE [LARGE SCALE GENOMIC DNA]</scope>
    <source>
        <strain evidence="25 26">DSM 22359</strain>
    </source>
</reference>
<protein>
    <recommendedName>
        <fullName evidence="18">Metal-pseudopaline receptor CntO</fullName>
    </recommendedName>
</protein>
<keyword evidence="7 19" id="KW-0812">Transmembrane</keyword>
<dbReference type="PANTHER" id="PTHR32552">
    <property type="entry name" value="FERRICHROME IRON RECEPTOR-RELATED"/>
    <property type="match status" value="1"/>
</dbReference>
<dbReference type="InterPro" id="IPR012910">
    <property type="entry name" value="Plug_dom"/>
</dbReference>
<dbReference type="Gene3D" id="2.170.130.10">
    <property type="entry name" value="TonB-dependent receptor, plug domain"/>
    <property type="match status" value="1"/>
</dbReference>
<dbReference type="InterPro" id="IPR036942">
    <property type="entry name" value="Beta-barrel_TonB_sf"/>
</dbReference>
<keyword evidence="12 21" id="KW-0798">TonB box</keyword>
<feature type="signal peptide" evidence="22">
    <location>
        <begin position="1"/>
        <end position="30"/>
    </location>
</feature>
<dbReference type="Gene3D" id="2.40.170.20">
    <property type="entry name" value="TonB-dependent receptor, beta-barrel domain"/>
    <property type="match status" value="1"/>
</dbReference>
<dbReference type="Pfam" id="PF00593">
    <property type="entry name" value="TonB_dep_Rec_b-barrel"/>
    <property type="match status" value="1"/>
</dbReference>
<evidence type="ECO:0000256" key="7">
    <source>
        <dbReference type="ARBA" id="ARBA00022692"/>
    </source>
</evidence>
<dbReference type="InterPro" id="IPR039426">
    <property type="entry name" value="TonB-dep_rcpt-like"/>
</dbReference>
<dbReference type="Proteomes" id="UP000591735">
    <property type="component" value="Unassembled WGS sequence"/>
</dbReference>
<evidence type="ECO:0000256" key="2">
    <source>
        <dbReference type="ARBA" id="ARBA00009810"/>
    </source>
</evidence>
<evidence type="ECO:0000256" key="19">
    <source>
        <dbReference type="PROSITE-ProRule" id="PRU01360"/>
    </source>
</evidence>
<dbReference type="PROSITE" id="PS01156">
    <property type="entry name" value="TONB_DEPENDENT_REC_2"/>
    <property type="match status" value="1"/>
</dbReference>
<name>A0A840U9J9_9GAMM</name>
<dbReference type="InterPro" id="IPR010917">
    <property type="entry name" value="TonB_rcpt_CS"/>
</dbReference>
<feature type="chain" id="PRO_5033060475" description="Metal-pseudopaline receptor CntO" evidence="22">
    <location>
        <begin position="31"/>
        <end position="706"/>
    </location>
</feature>
<keyword evidence="3 19" id="KW-0813">Transport</keyword>
<keyword evidence="9" id="KW-0864">Zinc transport</keyword>
<evidence type="ECO:0000313" key="26">
    <source>
        <dbReference type="Proteomes" id="UP000591735"/>
    </source>
</evidence>
<keyword evidence="9" id="KW-0862">Zinc</keyword>
<keyword evidence="16 19" id="KW-0998">Cell outer membrane</keyword>
<feature type="short sequence motif" description="TonB C-terminal box" evidence="20">
    <location>
        <begin position="689"/>
        <end position="706"/>
    </location>
</feature>
<dbReference type="SUPFAM" id="SSF56935">
    <property type="entry name" value="Porins"/>
    <property type="match status" value="1"/>
</dbReference>
<keyword evidence="11" id="KW-0406">Ion transport</keyword>